<dbReference type="PANTHER" id="PTHR30146:SF138">
    <property type="entry name" value="TRANSCRIPTIONAL REGULATORY PROTEIN"/>
    <property type="match status" value="1"/>
</dbReference>
<protein>
    <submittedName>
        <fullName evidence="5">LacI family DNA-binding transcriptional regulator</fullName>
    </submittedName>
</protein>
<dbReference type="Pfam" id="PF00356">
    <property type="entry name" value="LacI"/>
    <property type="match status" value="1"/>
</dbReference>
<sequence>MCAAVAGVTLKTVAKAVGVSPSTVSNAYNKPAQLSAALRERILATAAELGYAGPDASARALRSGHAGAIGVLFTDKLSYAFSDPFAVGFLAGLAEVAEEFSTSLLLMPLSSNDPESGSTAVQQAAIDAAAIFCVPHGHPSLDILSARGVPAASTDPGTFTDSWVAIDEVAAAVELGEHLTRLGHRDVVVLVDNAAASGSRPMEMGLGDIGSGNPTQRLEGLRKAMPEARIRLVSGGHNAFESGVAGAGWALDAQDRPTAIIGLSDVQALGALEALRIRGLTPGRDVTVTGFDDIPAAESAGLTTIHQPIKDKGRALGRLLLDPTTTERQLLLPTELVVRSSSGPAPKQL</sequence>
<dbReference type="InterPro" id="IPR000843">
    <property type="entry name" value="HTH_LacI"/>
</dbReference>
<dbReference type="Gene3D" id="3.40.50.2300">
    <property type="match status" value="2"/>
</dbReference>
<dbReference type="SUPFAM" id="SSF53822">
    <property type="entry name" value="Periplasmic binding protein-like I"/>
    <property type="match status" value="1"/>
</dbReference>
<name>A0A7Y4L0Q6_9ACTN</name>
<keyword evidence="6" id="KW-1185">Reference proteome</keyword>
<dbReference type="SMART" id="SM00354">
    <property type="entry name" value="HTH_LACI"/>
    <property type="match status" value="1"/>
</dbReference>
<evidence type="ECO:0000259" key="4">
    <source>
        <dbReference type="PROSITE" id="PS50932"/>
    </source>
</evidence>
<feature type="domain" description="HTH lacI-type" evidence="4">
    <location>
        <begin position="8"/>
        <end position="63"/>
    </location>
</feature>
<dbReference type="PANTHER" id="PTHR30146">
    <property type="entry name" value="LACI-RELATED TRANSCRIPTIONAL REPRESSOR"/>
    <property type="match status" value="1"/>
</dbReference>
<proteinExistence type="predicted"/>
<dbReference type="EMBL" id="JABJRC010000004">
    <property type="protein sequence ID" value="NOL42188.1"/>
    <property type="molecule type" value="Genomic_DNA"/>
</dbReference>
<organism evidence="5 6">
    <name type="scientific">Kribbella sandramycini</name>
    <dbReference type="NCBI Taxonomy" id="60450"/>
    <lineage>
        <taxon>Bacteria</taxon>
        <taxon>Bacillati</taxon>
        <taxon>Actinomycetota</taxon>
        <taxon>Actinomycetes</taxon>
        <taxon>Propionibacteriales</taxon>
        <taxon>Kribbellaceae</taxon>
        <taxon>Kribbella</taxon>
    </lineage>
</organism>
<keyword evidence="3" id="KW-0804">Transcription</keyword>
<evidence type="ECO:0000256" key="3">
    <source>
        <dbReference type="ARBA" id="ARBA00023163"/>
    </source>
</evidence>
<keyword evidence="2 5" id="KW-0238">DNA-binding</keyword>
<comment type="caution">
    <text evidence="5">The sequence shown here is derived from an EMBL/GenBank/DDBJ whole genome shotgun (WGS) entry which is preliminary data.</text>
</comment>
<dbReference type="GO" id="GO:0000976">
    <property type="term" value="F:transcription cis-regulatory region binding"/>
    <property type="evidence" value="ECO:0007669"/>
    <property type="project" value="TreeGrafter"/>
</dbReference>
<dbReference type="PROSITE" id="PS50932">
    <property type="entry name" value="HTH_LACI_2"/>
    <property type="match status" value="1"/>
</dbReference>
<evidence type="ECO:0000256" key="1">
    <source>
        <dbReference type="ARBA" id="ARBA00023015"/>
    </source>
</evidence>
<dbReference type="Proteomes" id="UP000534306">
    <property type="component" value="Unassembled WGS sequence"/>
</dbReference>
<keyword evidence="1" id="KW-0805">Transcription regulation</keyword>
<dbReference type="Gene3D" id="1.10.260.40">
    <property type="entry name" value="lambda repressor-like DNA-binding domains"/>
    <property type="match status" value="1"/>
</dbReference>
<dbReference type="CDD" id="cd01392">
    <property type="entry name" value="HTH_LacI"/>
    <property type="match status" value="1"/>
</dbReference>
<dbReference type="SUPFAM" id="SSF47413">
    <property type="entry name" value="lambda repressor-like DNA-binding domains"/>
    <property type="match status" value="1"/>
</dbReference>
<dbReference type="AlphaFoldDB" id="A0A7Y4L0Q6"/>
<evidence type="ECO:0000313" key="6">
    <source>
        <dbReference type="Proteomes" id="UP000534306"/>
    </source>
</evidence>
<dbReference type="CDD" id="cd06279">
    <property type="entry name" value="PBP1_LacI-like"/>
    <property type="match status" value="1"/>
</dbReference>
<evidence type="ECO:0000313" key="5">
    <source>
        <dbReference type="EMBL" id="NOL42188.1"/>
    </source>
</evidence>
<dbReference type="InterPro" id="IPR010982">
    <property type="entry name" value="Lambda_DNA-bd_dom_sf"/>
</dbReference>
<evidence type="ECO:0000256" key="2">
    <source>
        <dbReference type="ARBA" id="ARBA00023125"/>
    </source>
</evidence>
<gene>
    <name evidence="5" type="ORF">HPO96_18240</name>
</gene>
<dbReference type="InterPro" id="IPR028082">
    <property type="entry name" value="Peripla_BP_I"/>
</dbReference>
<accession>A0A7Y4L0Q6</accession>
<reference evidence="5 6" key="1">
    <citation type="submission" date="2020-05" db="EMBL/GenBank/DDBJ databases">
        <title>Genome sequence of Kribbella sandramycini ATCC 39419.</title>
        <authorList>
            <person name="Maclea K.S."/>
            <person name="Fair J.L."/>
        </authorList>
    </citation>
    <scope>NUCLEOTIDE SEQUENCE [LARGE SCALE GENOMIC DNA]</scope>
    <source>
        <strain evidence="5 6">ATCC 39419</strain>
    </source>
</reference>
<dbReference type="InterPro" id="IPR046335">
    <property type="entry name" value="LacI/GalR-like_sensor"/>
</dbReference>
<dbReference type="GO" id="GO:0003700">
    <property type="term" value="F:DNA-binding transcription factor activity"/>
    <property type="evidence" value="ECO:0007669"/>
    <property type="project" value="TreeGrafter"/>
</dbReference>
<dbReference type="Pfam" id="PF13377">
    <property type="entry name" value="Peripla_BP_3"/>
    <property type="match status" value="1"/>
</dbReference>